<evidence type="ECO:0000313" key="1">
    <source>
        <dbReference type="EMBL" id="GFY44657.1"/>
    </source>
</evidence>
<keyword evidence="2" id="KW-1185">Reference proteome</keyword>
<comment type="caution">
    <text evidence="1">The sequence shown here is derived from an EMBL/GenBank/DDBJ whole genome shotgun (WGS) entry which is preliminary data.</text>
</comment>
<organism evidence="1 2">
    <name type="scientific">Trichonephila inaurata madagascariensis</name>
    <dbReference type="NCBI Taxonomy" id="2747483"/>
    <lineage>
        <taxon>Eukaryota</taxon>
        <taxon>Metazoa</taxon>
        <taxon>Ecdysozoa</taxon>
        <taxon>Arthropoda</taxon>
        <taxon>Chelicerata</taxon>
        <taxon>Arachnida</taxon>
        <taxon>Araneae</taxon>
        <taxon>Araneomorphae</taxon>
        <taxon>Entelegynae</taxon>
        <taxon>Araneoidea</taxon>
        <taxon>Nephilidae</taxon>
        <taxon>Trichonephila</taxon>
        <taxon>Trichonephila inaurata</taxon>
    </lineage>
</organism>
<sequence>MPKEVKRGSHEKRSVGIKETKDYSFILKLRQKIENSIASCDHCILLYHKRTSPGGPVEPRMAVWCQQLIPSHTANSYVECVGSLRVVRRSTMLKTY</sequence>
<evidence type="ECO:0000313" key="2">
    <source>
        <dbReference type="Proteomes" id="UP000886998"/>
    </source>
</evidence>
<name>A0A8X7BVZ5_9ARAC</name>
<dbReference type="AlphaFoldDB" id="A0A8X7BVZ5"/>
<dbReference type="Proteomes" id="UP000886998">
    <property type="component" value="Unassembled WGS sequence"/>
</dbReference>
<protein>
    <submittedName>
        <fullName evidence="1">Uncharacterized protein</fullName>
    </submittedName>
</protein>
<dbReference type="EMBL" id="BMAV01004351">
    <property type="protein sequence ID" value="GFY44657.1"/>
    <property type="molecule type" value="Genomic_DNA"/>
</dbReference>
<accession>A0A8X7BVZ5</accession>
<proteinExistence type="predicted"/>
<reference evidence="1" key="1">
    <citation type="submission" date="2020-08" db="EMBL/GenBank/DDBJ databases">
        <title>Multicomponent nature underlies the extraordinary mechanical properties of spider dragline silk.</title>
        <authorList>
            <person name="Kono N."/>
            <person name="Nakamura H."/>
            <person name="Mori M."/>
            <person name="Yoshida Y."/>
            <person name="Ohtoshi R."/>
            <person name="Malay A.D."/>
            <person name="Moran D.A.P."/>
            <person name="Tomita M."/>
            <person name="Numata K."/>
            <person name="Arakawa K."/>
        </authorList>
    </citation>
    <scope>NUCLEOTIDE SEQUENCE</scope>
</reference>
<gene>
    <name evidence="1" type="ORF">TNIN_492371</name>
</gene>